<evidence type="ECO:0000313" key="3">
    <source>
        <dbReference type="Proteomes" id="UP000031668"/>
    </source>
</evidence>
<proteinExistence type="predicted"/>
<keyword evidence="1" id="KW-0812">Transmembrane</keyword>
<evidence type="ECO:0000256" key="1">
    <source>
        <dbReference type="SAM" id="Phobius"/>
    </source>
</evidence>
<evidence type="ECO:0000313" key="2">
    <source>
        <dbReference type="EMBL" id="KII66445.1"/>
    </source>
</evidence>
<dbReference type="Proteomes" id="UP000031668">
    <property type="component" value="Unassembled WGS sequence"/>
</dbReference>
<feature type="transmembrane region" description="Helical" evidence="1">
    <location>
        <begin position="53"/>
        <end position="76"/>
    </location>
</feature>
<protein>
    <submittedName>
        <fullName evidence="2">Uncharacterized protein</fullName>
    </submittedName>
</protein>
<gene>
    <name evidence="2" type="ORF">RF11_02090</name>
</gene>
<comment type="caution">
    <text evidence="2">The sequence shown here is derived from an EMBL/GenBank/DDBJ whole genome shotgun (WGS) entry which is preliminary data.</text>
</comment>
<keyword evidence="1" id="KW-1133">Transmembrane helix</keyword>
<keyword evidence="3" id="KW-1185">Reference proteome</keyword>
<dbReference type="AlphaFoldDB" id="A0A0C2MQ21"/>
<reference evidence="2 3" key="1">
    <citation type="journal article" date="2014" name="Genome Biol. Evol.">
        <title>The genome of the myxosporean Thelohanellus kitauei shows adaptations to nutrient acquisition within its fish host.</title>
        <authorList>
            <person name="Yang Y."/>
            <person name="Xiong J."/>
            <person name="Zhou Z."/>
            <person name="Huo F."/>
            <person name="Miao W."/>
            <person name="Ran C."/>
            <person name="Liu Y."/>
            <person name="Zhang J."/>
            <person name="Feng J."/>
            <person name="Wang M."/>
            <person name="Wang M."/>
            <person name="Wang L."/>
            <person name="Yao B."/>
        </authorList>
    </citation>
    <scope>NUCLEOTIDE SEQUENCE [LARGE SCALE GENOMIC DNA]</scope>
    <source>
        <strain evidence="2">Wuqing</strain>
    </source>
</reference>
<dbReference type="EMBL" id="JWZT01003532">
    <property type="protein sequence ID" value="KII66445.1"/>
    <property type="molecule type" value="Genomic_DNA"/>
</dbReference>
<organism evidence="2 3">
    <name type="scientific">Thelohanellus kitauei</name>
    <name type="common">Myxosporean</name>
    <dbReference type="NCBI Taxonomy" id="669202"/>
    <lineage>
        <taxon>Eukaryota</taxon>
        <taxon>Metazoa</taxon>
        <taxon>Cnidaria</taxon>
        <taxon>Myxozoa</taxon>
        <taxon>Myxosporea</taxon>
        <taxon>Bivalvulida</taxon>
        <taxon>Platysporina</taxon>
        <taxon>Myxobolidae</taxon>
        <taxon>Thelohanellus</taxon>
    </lineage>
</organism>
<keyword evidence="1" id="KW-0472">Membrane</keyword>
<accession>A0A0C2MQ21</accession>
<name>A0A0C2MQ21_THEKT</name>
<sequence length="127" mass="14769">MVLIAIQLIMMTTWIFTPYLITTTPQNDTCSISNVSKNYGIFVCSSDKNAYSFLADCSLVLFLPWYILMGIAYLYLSRRMFISYISPQNTSDYRSLFKKWTMSFIMSCEIWFSSCAITSELEQTLFK</sequence>